<dbReference type="InterPro" id="IPR011990">
    <property type="entry name" value="TPR-like_helical_dom_sf"/>
</dbReference>
<dbReference type="Gene3D" id="1.10.260.40">
    <property type="entry name" value="lambda repressor-like DNA-binding domains"/>
    <property type="match status" value="1"/>
</dbReference>
<dbReference type="SMART" id="SM00530">
    <property type="entry name" value="HTH_XRE"/>
    <property type="match status" value="1"/>
</dbReference>
<dbReference type="GO" id="GO:0003677">
    <property type="term" value="F:DNA binding"/>
    <property type="evidence" value="ECO:0007669"/>
    <property type="project" value="InterPro"/>
</dbReference>
<dbReference type="EMBL" id="QYZD01000018">
    <property type="protein sequence ID" value="RJG22136.1"/>
    <property type="molecule type" value="Genomic_DNA"/>
</dbReference>
<organism evidence="2 3">
    <name type="scientific">Paenibacillus thiaminolyticus</name>
    <name type="common">Bacillus thiaminolyticus</name>
    <dbReference type="NCBI Taxonomy" id="49283"/>
    <lineage>
        <taxon>Bacteria</taxon>
        <taxon>Bacillati</taxon>
        <taxon>Bacillota</taxon>
        <taxon>Bacilli</taxon>
        <taxon>Bacillales</taxon>
        <taxon>Paenibacillaceae</taxon>
        <taxon>Paenibacillus</taxon>
    </lineage>
</organism>
<feature type="domain" description="HTH cro/C1-type" evidence="1">
    <location>
        <begin position="39"/>
        <end position="95"/>
    </location>
</feature>
<accession>A0A3A3H0C7</accession>
<reference evidence="2 3" key="1">
    <citation type="submission" date="2018-09" db="EMBL/GenBank/DDBJ databases">
        <title>Paenibacillus SK2017-BO5.</title>
        <authorList>
            <person name="Piskunova J.V."/>
            <person name="Dubiley S.A."/>
            <person name="Severinov K.V."/>
        </authorList>
    </citation>
    <scope>NUCLEOTIDE SEQUENCE [LARGE SCALE GENOMIC DNA]</scope>
    <source>
        <strain evidence="2 3">BO5</strain>
    </source>
</reference>
<sequence length="500" mass="58122">MNKITQIMSKDAESFARLSGGRSQVMSMDGQCRALRSEIDKKIKEKGYTLLKVSELSGVNQGHLSMVLNGNPPRPMTVEQLDKLAAAFGEEQGWLYDLYYEECFKSENGKLRSGEERLSNKRVRSYLVRCAELNRLDYVESIIAKMMDTLRVALALLYDVAEELYAKGQVQAAVPFYHYVIENEKDNYAERFIMSQYRMFRASIGRDAQKNWEAVIAFSPYRKRLQEHLQLEALHYLGNVCYSLYQWRRAEQYADELRELASTVYQYMIRERKKGNDPKLPSSEFPLVAYYGEGYLMKGNVLERCKRYTEALQYVQGYENLDWFEVVDEAGLVFIEKFKLWARGNLYTLAVSRGNENAVEPYVDYLAEHPAELLPGLNPILMSASEYGFCVDHVLDRFSKQISQLKDSGTIIYIERLLNFLYNYATYEVKRQRFDRGIDGILRCVKLSFLNNQPGSAYRSMMLFEKYRQYASEQQRKLYHSITDGSKTLHMYNHGAGLEV</sequence>
<dbReference type="SUPFAM" id="SSF48452">
    <property type="entry name" value="TPR-like"/>
    <property type="match status" value="1"/>
</dbReference>
<gene>
    <name evidence="2" type="ORF">DQX05_18725</name>
</gene>
<dbReference type="InterPro" id="IPR010982">
    <property type="entry name" value="Lambda_DNA-bd_dom_sf"/>
</dbReference>
<dbReference type="CDD" id="cd00093">
    <property type="entry name" value="HTH_XRE"/>
    <property type="match status" value="1"/>
</dbReference>
<comment type="caution">
    <text evidence="2">The sequence shown here is derived from an EMBL/GenBank/DDBJ whole genome shotgun (WGS) entry which is preliminary data.</text>
</comment>
<evidence type="ECO:0000313" key="2">
    <source>
        <dbReference type="EMBL" id="RJG22136.1"/>
    </source>
</evidence>
<proteinExistence type="predicted"/>
<evidence type="ECO:0000313" key="3">
    <source>
        <dbReference type="Proteomes" id="UP000266177"/>
    </source>
</evidence>
<dbReference type="AlphaFoldDB" id="A0A3A3H0C7"/>
<evidence type="ECO:0000259" key="1">
    <source>
        <dbReference type="PROSITE" id="PS50943"/>
    </source>
</evidence>
<dbReference type="SUPFAM" id="SSF47413">
    <property type="entry name" value="lambda repressor-like DNA-binding domains"/>
    <property type="match status" value="1"/>
</dbReference>
<dbReference type="Gene3D" id="1.25.40.10">
    <property type="entry name" value="Tetratricopeptide repeat domain"/>
    <property type="match status" value="1"/>
</dbReference>
<dbReference type="Proteomes" id="UP000266177">
    <property type="component" value="Unassembled WGS sequence"/>
</dbReference>
<protein>
    <submittedName>
        <fullName evidence="2">XRE family transcriptional regulator</fullName>
    </submittedName>
</protein>
<dbReference type="InterPro" id="IPR001387">
    <property type="entry name" value="Cro/C1-type_HTH"/>
</dbReference>
<name>A0A3A3H0C7_PANTH</name>
<dbReference type="PROSITE" id="PS50943">
    <property type="entry name" value="HTH_CROC1"/>
    <property type="match status" value="1"/>
</dbReference>